<dbReference type="EMBL" id="CP049863">
    <property type="protein sequence ID" value="QIK64269.1"/>
    <property type="molecule type" value="Genomic_DNA"/>
</dbReference>
<dbReference type="SUPFAM" id="SSF51182">
    <property type="entry name" value="RmlC-like cupins"/>
    <property type="match status" value="1"/>
</dbReference>
<evidence type="ECO:0000313" key="4">
    <source>
        <dbReference type="Proteomes" id="UP000502677"/>
    </source>
</evidence>
<dbReference type="InterPro" id="IPR010982">
    <property type="entry name" value="Lambda_DNA-bd_dom_sf"/>
</dbReference>
<dbReference type="InterPro" id="IPR014710">
    <property type="entry name" value="RmlC-like_jellyroll"/>
</dbReference>
<proteinExistence type="predicted"/>
<accession>A0A6G7XIK7</accession>
<dbReference type="Gene3D" id="1.10.260.40">
    <property type="entry name" value="lambda repressor-like DNA-binding domains"/>
    <property type="match status" value="1"/>
</dbReference>
<dbReference type="InterPro" id="IPR011051">
    <property type="entry name" value="RmlC_Cupin_sf"/>
</dbReference>
<dbReference type="PROSITE" id="PS50943">
    <property type="entry name" value="HTH_CROC1"/>
    <property type="match status" value="1"/>
</dbReference>
<dbReference type="SMART" id="SM00530">
    <property type="entry name" value="HTH_XRE"/>
    <property type="match status" value="1"/>
</dbReference>
<feature type="domain" description="HTH cro/C1-type" evidence="2">
    <location>
        <begin position="6"/>
        <end position="60"/>
    </location>
</feature>
<dbReference type="Proteomes" id="UP000502677">
    <property type="component" value="Chromosome"/>
</dbReference>
<dbReference type="AlphaFoldDB" id="A0A6G7XIK7"/>
<dbReference type="InterPro" id="IPR013096">
    <property type="entry name" value="Cupin_2"/>
</dbReference>
<dbReference type="Gene3D" id="2.60.120.10">
    <property type="entry name" value="Jelly Rolls"/>
    <property type="match status" value="1"/>
</dbReference>
<dbReference type="Pfam" id="PF07883">
    <property type="entry name" value="Cupin_2"/>
    <property type="match status" value="1"/>
</dbReference>
<protein>
    <submittedName>
        <fullName evidence="3">Helix-turn-helix domain-containing protein</fullName>
    </submittedName>
</protein>
<gene>
    <name evidence="3" type="ORF">G7068_14455</name>
</gene>
<dbReference type="SUPFAM" id="SSF47413">
    <property type="entry name" value="lambda repressor-like DNA-binding domains"/>
    <property type="match status" value="1"/>
</dbReference>
<keyword evidence="4" id="KW-1185">Reference proteome</keyword>
<evidence type="ECO:0000313" key="3">
    <source>
        <dbReference type="EMBL" id="QIK64269.1"/>
    </source>
</evidence>
<name>A0A6G7XIK7_9MICO</name>
<dbReference type="PANTHER" id="PTHR46797:SF1">
    <property type="entry name" value="METHYLPHOSPHONATE SYNTHASE"/>
    <property type="match status" value="1"/>
</dbReference>
<sequence>MLGERIRNLRLNSGMTAQQLAQSAELSPAQVSQIERGNSDPSLDALRRIAKALNTPLFDLFAEREDRPVRVVREHSRMIVQSPRGGISYSRVSPGSGMLEVLAGELAPGAASHDEPWSHPPSEECVLVTSGTLTVEVNGEDFTLGPGDSAYFASIHPHRYVNYTDEIVRFTISISPPGY</sequence>
<dbReference type="GO" id="GO:0003677">
    <property type="term" value="F:DNA binding"/>
    <property type="evidence" value="ECO:0007669"/>
    <property type="project" value="UniProtKB-KW"/>
</dbReference>
<evidence type="ECO:0000259" key="2">
    <source>
        <dbReference type="PROSITE" id="PS50943"/>
    </source>
</evidence>
<keyword evidence="1" id="KW-0238">DNA-binding</keyword>
<dbReference type="CDD" id="cd02209">
    <property type="entry name" value="cupin_XRE_C"/>
    <property type="match status" value="1"/>
</dbReference>
<dbReference type="Pfam" id="PF01381">
    <property type="entry name" value="HTH_3"/>
    <property type="match status" value="1"/>
</dbReference>
<dbReference type="InterPro" id="IPR050807">
    <property type="entry name" value="TransReg_Diox_bact_type"/>
</dbReference>
<organism evidence="3 4">
    <name type="scientific">Leucobacter viscericola</name>
    <dbReference type="NCBI Taxonomy" id="2714935"/>
    <lineage>
        <taxon>Bacteria</taxon>
        <taxon>Bacillati</taxon>
        <taxon>Actinomycetota</taxon>
        <taxon>Actinomycetes</taxon>
        <taxon>Micrococcales</taxon>
        <taxon>Microbacteriaceae</taxon>
        <taxon>Leucobacter</taxon>
    </lineage>
</organism>
<dbReference type="GO" id="GO:0005829">
    <property type="term" value="C:cytosol"/>
    <property type="evidence" value="ECO:0007669"/>
    <property type="project" value="TreeGrafter"/>
</dbReference>
<reference evidence="3 4" key="1">
    <citation type="submission" date="2020-03" db="EMBL/GenBank/DDBJ databases">
        <title>Leucobacter sp. nov., isolated from beetles.</title>
        <authorList>
            <person name="Hyun D.-W."/>
            <person name="Bae J.-W."/>
        </authorList>
    </citation>
    <scope>NUCLEOTIDE SEQUENCE [LARGE SCALE GENOMIC DNA]</scope>
    <source>
        <strain evidence="3 4">HDW9C</strain>
    </source>
</reference>
<evidence type="ECO:0000256" key="1">
    <source>
        <dbReference type="ARBA" id="ARBA00023125"/>
    </source>
</evidence>
<dbReference type="InterPro" id="IPR001387">
    <property type="entry name" value="Cro/C1-type_HTH"/>
</dbReference>
<dbReference type="PANTHER" id="PTHR46797">
    <property type="entry name" value="HTH-TYPE TRANSCRIPTIONAL REGULATOR"/>
    <property type="match status" value="1"/>
</dbReference>
<dbReference type="KEGG" id="lvi:G7068_14455"/>
<dbReference type="GO" id="GO:0003700">
    <property type="term" value="F:DNA-binding transcription factor activity"/>
    <property type="evidence" value="ECO:0007669"/>
    <property type="project" value="TreeGrafter"/>
</dbReference>
<dbReference type="RefSeq" id="WP_166292602.1">
    <property type="nucleotide sequence ID" value="NZ_CP049863.1"/>
</dbReference>
<dbReference type="CDD" id="cd00093">
    <property type="entry name" value="HTH_XRE"/>
    <property type="match status" value="1"/>
</dbReference>